<dbReference type="EMBL" id="GG704913">
    <property type="protein sequence ID" value="KJF60804.1"/>
    <property type="molecule type" value="Genomic_DNA"/>
</dbReference>
<proteinExistence type="predicted"/>
<accession>A0A0D8JUK2</accession>
<dbReference type="RefSeq" id="XP_012213990.1">
    <property type="nucleotide sequence ID" value="XM_012358567.1"/>
</dbReference>
<gene>
    <name evidence="1" type="ORF">CIMG_12130</name>
</gene>
<keyword evidence="2" id="KW-1185">Reference proteome</keyword>
<dbReference type="AlphaFoldDB" id="A0A0D8JUK2"/>
<organism evidence="1 2">
    <name type="scientific">Coccidioides immitis (strain RS)</name>
    <name type="common">Valley fever fungus</name>
    <dbReference type="NCBI Taxonomy" id="246410"/>
    <lineage>
        <taxon>Eukaryota</taxon>
        <taxon>Fungi</taxon>
        <taxon>Dikarya</taxon>
        <taxon>Ascomycota</taxon>
        <taxon>Pezizomycotina</taxon>
        <taxon>Eurotiomycetes</taxon>
        <taxon>Eurotiomycetidae</taxon>
        <taxon>Onygenales</taxon>
        <taxon>Onygenaceae</taxon>
        <taxon>Coccidioides</taxon>
    </lineage>
</organism>
<name>A0A0D8JUK2_COCIM</name>
<dbReference type="GeneID" id="24164006"/>
<reference evidence="2" key="2">
    <citation type="journal article" date="2010" name="Genome Res.">
        <title>Population genomic sequencing of Coccidioides fungi reveals recent hybridization and transposon control.</title>
        <authorList>
            <person name="Neafsey D.E."/>
            <person name="Barker B.M."/>
            <person name="Sharpton T.J."/>
            <person name="Stajich J.E."/>
            <person name="Park D.J."/>
            <person name="Whiston E."/>
            <person name="Hung C.-Y."/>
            <person name="McMahan C."/>
            <person name="White J."/>
            <person name="Sykes S."/>
            <person name="Heiman D."/>
            <person name="Young S."/>
            <person name="Zeng Q."/>
            <person name="Abouelleil A."/>
            <person name="Aftuck L."/>
            <person name="Bessette D."/>
            <person name="Brown A."/>
            <person name="FitzGerald M."/>
            <person name="Lui A."/>
            <person name="Macdonald J.P."/>
            <person name="Priest M."/>
            <person name="Orbach M.J."/>
            <person name="Galgiani J.N."/>
            <person name="Kirkland T.N."/>
            <person name="Cole G.T."/>
            <person name="Birren B.W."/>
            <person name="Henn M.R."/>
            <person name="Taylor J.W."/>
            <person name="Rounsley S.D."/>
        </authorList>
    </citation>
    <scope>GENOME REANNOTATION</scope>
    <source>
        <strain evidence="2">RS</strain>
    </source>
</reference>
<protein>
    <submittedName>
        <fullName evidence="1">Uncharacterized protein</fullName>
    </submittedName>
</protein>
<evidence type="ECO:0000313" key="1">
    <source>
        <dbReference type="EMBL" id="KJF60804.1"/>
    </source>
</evidence>
<dbReference type="VEuPathDB" id="FungiDB:CIMG_12130"/>
<dbReference type="InParanoid" id="A0A0D8JUK2"/>
<reference evidence="2" key="1">
    <citation type="journal article" date="2009" name="Genome Res.">
        <title>Comparative genomic analyses of the human fungal pathogens Coccidioides and their relatives.</title>
        <authorList>
            <person name="Sharpton T.J."/>
            <person name="Stajich J.E."/>
            <person name="Rounsley S.D."/>
            <person name="Gardner M.J."/>
            <person name="Wortman J.R."/>
            <person name="Jordar V.S."/>
            <person name="Maiti R."/>
            <person name="Kodira C.D."/>
            <person name="Neafsey D.E."/>
            <person name="Zeng Q."/>
            <person name="Hung C.-Y."/>
            <person name="McMahan C."/>
            <person name="Muszewska A."/>
            <person name="Grynberg M."/>
            <person name="Mandel M.A."/>
            <person name="Kellner E.M."/>
            <person name="Barker B.M."/>
            <person name="Galgiani J.N."/>
            <person name="Orbach M.J."/>
            <person name="Kirkland T.N."/>
            <person name="Cole G.T."/>
            <person name="Henn M.R."/>
            <person name="Birren B.W."/>
            <person name="Taylor J.W."/>
        </authorList>
    </citation>
    <scope>NUCLEOTIDE SEQUENCE [LARGE SCALE GENOMIC DNA]</scope>
    <source>
        <strain evidence="2">RS</strain>
    </source>
</reference>
<dbReference type="KEGG" id="cim:CIMG_12130"/>
<sequence>MHQTFWQEDRPWRCHGCLSDEIRSHTAAAEVLQNDGDFSPCLSAVSAELISAVWRVPWLHHTPLNGSCKSCMNSTHSFLAWPTAAGCVSVGCTGRQTDPGGCHDWLARPGVPDHKPRI</sequence>
<evidence type="ECO:0000313" key="2">
    <source>
        <dbReference type="Proteomes" id="UP000001261"/>
    </source>
</evidence>
<dbReference type="Proteomes" id="UP000001261">
    <property type="component" value="Unassembled WGS sequence"/>
</dbReference>